<protein>
    <submittedName>
        <fullName evidence="2">Uncharacterized protein DUF3140</fullName>
    </submittedName>
</protein>
<comment type="caution">
    <text evidence="2">The sequence shown here is derived from an EMBL/GenBank/DDBJ whole genome shotgun (WGS) entry which is preliminary data.</text>
</comment>
<name>A0A368VKZ6_9ACTN</name>
<dbReference type="InterPro" id="IPR021487">
    <property type="entry name" value="DUF3140"/>
</dbReference>
<dbReference type="PANTHER" id="PTHR40630">
    <property type="entry name" value="POSSIBLE DNA-BINDING PROTEIN"/>
    <property type="match status" value="1"/>
</dbReference>
<evidence type="ECO:0000313" key="2">
    <source>
        <dbReference type="EMBL" id="RCW40984.1"/>
    </source>
</evidence>
<evidence type="ECO:0000256" key="1">
    <source>
        <dbReference type="SAM" id="MobiDB-lite"/>
    </source>
</evidence>
<organism evidence="2 3">
    <name type="scientific">Halopolyspora algeriensis</name>
    <dbReference type="NCBI Taxonomy" id="1500506"/>
    <lineage>
        <taxon>Bacteria</taxon>
        <taxon>Bacillati</taxon>
        <taxon>Actinomycetota</taxon>
        <taxon>Actinomycetes</taxon>
        <taxon>Actinomycetes incertae sedis</taxon>
        <taxon>Halopolyspora</taxon>
    </lineage>
</organism>
<feature type="region of interest" description="Disordered" evidence="1">
    <location>
        <begin position="82"/>
        <end position="109"/>
    </location>
</feature>
<dbReference type="PANTHER" id="PTHR40630:SF1">
    <property type="entry name" value="DNA-BINDING PROTEIN"/>
    <property type="match status" value="1"/>
</dbReference>
<keyword evidence="3" id="KW-1185">Reference proteome</keyword>
<dbReference type="Proteomes" id="UP000253495">
    <property type="component" value="Unassembled WGS sequence"/>
</dbReference>
<dbReference type="Pfam" id="PF11338">
    <property type="entry name" value="DUF3140"/>
    <property type="match status" value="1"/>
</dbReference>
<dbReference type="EMBL" id="QPJC01000009">
    <property type="protein sequence ID" value="RCW40984.1"/>
    <property type="molecule type" value="Genomic_DNA"/>
</dbReference>
<evidence type="ECO:0000313" key="3">
    <source>
        <dbReference type="Proteomes" id="UP000253495"/>
    </source>
</evidence>
<proteinExistence type="predicted"/>
<accession>A0A368VKZ6</accession>
<dbReference type="RefSeq" id="WP_114453799.1">
    <property type="nucleotide sequence ID" value="NZ_QPJC01000009.1"/>
</dbReference>
<dbReference type="OrthoDB" id="513524at2"/>
<gene>
    <name evidence="2" type="ORF">DFQ14_10961</name>
</gene>
<feature type="region of interest" description="Disordered" evidence="1">
    <location>
        <begin position="27"/>
        <end position="52"/>
    </location>
</feature>
<dbReference type="AlphaFoldDB" id="A0A368VKZ6"/>
<reference evidence="2 3" key="1">
    <citation type="submission" date="2018-07" db="EMBL/GenBank/DDBJ databases">
        <title>Genomic Encyclopedia of Type Strains, Phase III (KMG-III): the genomes of soil and plant-associated and newly described type strains.</title>
        <authorList>
            <person name="Whitman W."/>
        </authorList>
    </citation>
    <scope>NUCLEOTIDE SEQUENCE [LARGE SCALE GENOMIC DNA]</scope>
    <source>
        <strain evidence="2 3">CECT 8575</strain>
    </source>
</reference>
<sequence length="109" mass="12854">MEEQQRGEIRSQFDEVVNMTAEELERWLETEESQSVGESEHGESKGHQSGRRIVRILRSSRGELDEQDYEHMRKVIGYVHRHLAQPPSGDTRETRWRSSLKNWGHDPLK</sequence>